<organism evidence="1 2">
    <name type="scientific">Algoriphagus zhangzhouensis</name>
    <dbReference type="NCBI Taxonomy" id="1073327"/>
    <lineage>
        <taxon>Bacteria</taxon>
        <taxon>Pseudomonadati</taxon>
        <taxon>Bacteroidota</taxon>
        <taxon>Cytophagia</taxon>
        <taxon>Cytophagales</taxon>
        <taxon>Cyclobacteriaceae</taxon>
        <taxon>Algoriphagus</taxon>
    </lineage>
</organism>
<evidence type="ECO:0000313" key="1">
    <source>
        <dbReference type="EMBL" id="SHO60801.1"/>
    </source>
</evidence>
<dbReference type="SUPFAM" id="SSF48452">
    <property type="entry name" value="TPR-like"/>
    <property type="match status" value="1"/>
</dbReference>
<dbReference type="PROSITE" id="PS51257">
    <property type="entry name" value="PROKAR_LIPOPROTEIN"/>
    <property type="match status" value="1"/>
</dbReference>
<keyword evidence="2" id="KW-1185">Reference proteome</keyword>
<dbReference type="Gene3D" id="1.25.40.390">
    <property type="match status" value="1"/>
</dbReference>
<dbReference type="Pfam" id="PF12771">
    <property type="entry name" value="SusD-like_2"/>
    <property type="match status" value="1"/>
</dbReference>
<dbReference type="EMBL" id="FRXN01000001">
    <property type="protein sequence ID" value="SHO60801.1"/>
    <property type="molecule type" value="Genomic_DNA"/>
</dbReference>
<dbReference type="InterPro" id="IPR041662">
    <property type="entry name" value="SusD-like_2"/>
</dbReference>
<reference evidence="2" key="1">
    <citation type="submission" date="2016-12" db="EMBL/GenBank/DDBJ databases">
        <authorList>
            <person name="Varghese N."/>
            <person name="Submissions S."/>
        </authorList>
    </citation>
    <scope>NUCLEOTIDE SEQUENCE [LARGE SCALE GENOMIC DNA]</scope>
    <source>
        <strain evidence="2">DSM 25035</strain>
    </source>
</reference>
<proteinExistence type="predicted"/>
<gene>
    <name evidence="1" type="ORF">SAMN04488108_1037</name>
</gene>
<evidence type="ECO:0000313" key="2">
    <source>
        <dbReference type="Proteomes" id="UP000184609"/>
    </source>
</evidence>
<dbReference type="AlphaFoldDB" id="A0A1M7Z7C5"/>
<name>A0A1M7Z7C5_9BACT</name>
<dbReference type="InterPro" id="IPR011990">
    <property type="entry name" value="TPR-like_helical_dom_sf"/>
</dbReference>
<dbReference type="OrthoDB" id="973072at2"/>
<protein>
    <submittedName>
        <fullName evidence="1">Starch-binding associating with outer membrane</fullName>
    </submittedName>
</protein>
<sequence length="522" mass="58605">MKFNNKLAALLLAGTLGLFSCEESALLDLNVDENSATSIDMAYLFSLGTLRIAGEHENTRIPMLYASTMIQHTASTAGYFSGDKYFYSAAYSGAYMETHYPNVLRLFQHVILQTQDDPTMNNFRAAATVMKVFDMHRMTDIYGDIPYSEAGQGLEGAEYWFPKYDTQEAVYSAMVADLLEARSLFSESARALGVQDFVYSGDLTKWKKFTNALLMRIAMRMSNVDPATAQAVFTEANSSGTFTSNDDIAFIHFETGPQAINRNGLSDGYWGNRKYGRDCKLSETFMNWMIDNNDPRLMIVSGGTGNPDDASTWDTAEDAQSGLPNGYSSTTLKEILSDSELAEFNEVGTWMYSFMNLKYQDWEDPYYLISYAEIELLKAEAALKGWISSDPNSHFEAGVTAAIDSWVYFDDSFARTDDEISAYIAGRGFSSASDEGKLKLIGEEYWAATFMNDIESWANWRRTGYPELTPTQDANAFEGNFIPRRMRYWENEIGSNPENYSSAVSRMGGDLFATRMWWDGGN</sequence>
<dbReference type="STRING" id="1073327.SAMN04488108_1037"/>
<dbReference type="Proteomes" id="UP000184609">
    <property type="component" value="Unassembled WGS sequence"/>
</dbReference>
<accession>A0A1M7Z7C5</accession>